<reference evidence="5 6" key="1">
    <citation type="submission" date="2022-01" db="EMBL/GenBank/DDBJ databases">
        <title>Whole genome-based taxonomy of the Shewanellaceae.</title>
        <authorList>
            <person name="Martin-Rodriguez A.J."/>
        </authorList>
    </citation>
    <scope>NUCLEOTIDE SEQUENCE [LARGE SCALE GENOMIC DNA]</scope>
    <source>
        <strain evidence="5 6">DSM 21332</strain>
    </source>
</reference>
<evidence type="ECO:0000313" key="6">
    <source>
        <dbReference type="Proteomes" id="UP001202831"/>
    </source>
</evidence>
<feature type="compositionally biased region" description="Acidic residues" evidence="2">
    <location>
        <begin position="655"/>
        <end position="666"/>
    </location>
</feature>
<feature type="transmembrane region" description="Helical" evidence="3">
    <location>
        <begin position="282"/>
        <end position="303"/>
    </location>
</feature>
<feature type="compositionally biased region" description="Acidic residues" evidence="2">
    <location>
        <begin position="1035"/>
        <end position="1048"/>
    </location>
</feature>
<keyword evidence="6" id="KW-1185">Reference proteome</keyword>
<feature type="region of interest" description="Disordered" evidence="2">
    <location>
        <begin position="334"/>
        <end position="716"/>
    </location>
</feature>
<feature type="compositionally biased region" description="Acidic residues" evidence="2">
    <location>
        <begin position="552"/>
        <end position="569"/>
    </location>
</feature>
<sequence length="1488" mass="158768">MNFRTSTLLGAATVVFALASLPSSPAAAVGSLKLTGPEGETRVEVAQYGPTTTSDTFWSIAQKTRPDNSVTVYQMMAAIFEANPHAFASDNYNSLEKGMILAIPSKEVIKAIPSSLAKSRAEQDDKSWQAMLRQEAAKPTPQQVVEAENAVDLKEARQELDQINESLTQAQSKNLNLTDELGRALDQLVVVKNDNDNLKAKIQDLSDRVATLEQELITSREQNQGLRQKVEQLEWEASQAALPKEEQAFITSPLGLGLISVGVTLLLLIGLWIVLKRKSSQAAQAGATTAAVAAGAVAATAAADGLKDDVDDLAVHLDEPDDSIDSLLDAGNVDLEPETDLSGDGEPDMYVAEEDEPEPAPEPDESQSLDDLWAEAMGEQEEGEAQRDDDDVDIDNIESASEPEGELEPDDDLAPASDDVAAEGDDVDSLIADLESDLEPDIAPSDDLMAVESAGEPSESEMTDLPTQEGTDEDDVDALLAGLDVDLPPEQEAASEIEPAAEDSAQDALDAELDAAMADMPDVDLPEEEADVDALLAGLDAEPQPESQPEPQAEDQTEFEAEAEPAAETDETHDALDAELDAAMAEMPDVDLPEEEADVDALLAGLDAEPRPEPQPEPQAEDQTEFEAEAEPAAEADETQDALDAELDAAMADMPDVDLPEEEADVDALLAGLEAEPQAEPEMEPESGQEPVSDAAQHELHSELDDALADIEGLDAGDADPEALLAGLQSDADVEAVDIDAEVDETEVNQAEGTDALHSELDDALADIEGLDTDDADPEALLAGLQSDTDAEVNQAEGIDELHSELDDALADIEGLDAEEADPEALLAGLQSDEDVEVSTPEAAPVAIDESNSKLDEELDSALADIGGLNTEDADPEALLAGLQSDSEDEVEPQEAVAEDAGSNLDMDTPETDIQQADSQETDLQEAEAQAEETQSEETQSEETQSEETVDTPEAAPEVIDEQDSELHQELDSALADIDGLNTEDADPEALLAGLQSDSEDEVEEHAQAQVVEDAGIDLDSLEADIQQADIQETDLQEAETEAEETVDTPDAAVETIEEQDSELDEELDSALADIDGLNTEDADPEALLAGLQSGADAETFVPDTEEADLDSLEADIQESEGRESEDLELATAEEVSESESVAEADDPLAELASLESRDSTADFGAEEFGSELGDGLDDDFLTDLDSSEGTTFSADDLDSLDENGQPIQRGVNPSVVPDMNQGELTNMTALERSEKAMDEAMSRSELRAKHREEALARARQAEAEEADVSPDELAEMASMAPSQAAASQASPDPFGADLSLDAHDTDMSLSDEELLAAFAENEEFSGESADSIGDVADIEVDEQALESTNNMTVEQALAALDAKEQEQATQQRPRTAHFDEADLANFQKENGFIDIDRLLNEADESDEVDNYQGPAEVAMEDYRKVVGDNTMVDVDDEENSVNAKLDLARAYIEIDDNDSARALLQEVTLDGNDRQQDEAKRLLEKIG</sequence>
<evidence type="ECO:0008006" key="7">
    <source>
        <dbReference type="Google" id="ProtNLM"/>
    </source>
</evidence>
<name>A0ABT0NAE4_9GAMM</name>
<feature type="compositionally biased region" description="Acidic residues" evidence="2">
    <location>
        <begin position="1104"/>
        <end position="1119"/>
    </location>
</feature>
<feature type="compositionally biased region" description="Acidic residues" evidence="2">
    <location>
        <begin position="588"/>
        <end position="599"/>
    </location>
</feature>
<gene>
    <name evidence="5" type="ORF">L2725_16615</name>
</gene>
<dbReference type="NCBIfam" id="TIGR03504">
    <property type="entry name" value="FimV_Cterm"/>
    <property type="match status" value="1"/>
</dbReference>
<feature type="region of interest" description="Disordered" evidence="2">
    <location>
        <begin position="830"/>
        <end position="1010"/>
    </location>
</feature>
<evidence type="ECO:0000256" key="2">
    <source>
        <dbReference type="SAM" id="MobiDB-lite"/>
    </source>
</evidence>
<feature type="compositionally biased region" description="Basic and acidic residues" evidence="2">
    <location>
        <begin position="1232"/>
        <end position="1263"/>
    </location>
</feature>
<accession>A0ABT0NAE4</accession>
<feature type="compositionally biased region" description="Low complexity" evidence="2">
    <location>
        <begin position="533"/>
        <end position="551"/>
    </location>
</feature>
<dbReference type="InterPro" id="IPR038440">
    <property type="entry name" value="FimV_C_sf"/>
</dbReference>
<dbReference type="Gene3D" id="1.20.58.2200">
    <property type="match status" value="1"/>
</dbReference>
<evidence type="ECO:0000256" key="1">
    <source>
        <dbReference type="SAM" id="Coils"/>
    </source>
</evidence>
<keyword evidence="3" id="KW-0812">Transmembrane</keyword>
<feature type="transmembrane region" description="Helical" evidence="3">
    <location>
        <begin position="254"/>
        <end position="275"/>
    </location>
</feature>
<evidence type="ECO:0000256" key="4">
    <source>
        <dbReference type="SAM" id="SignalP"/>
    </source>
</evidence>
<feature type="compositionally biased region" description="Low complexity" evidence="2">
    <location>
        <begin position="1277"/>
        <end position="1292"/>
    </location>
</feature>
<evidence type="ECO:0000313" key="5">
    <source>
        <dbReference type="EMBL" id="MCL2915378.1"/>
    </source>
</evidence>
<feature type="compositionally biased region" description="Acidic residues" evidence="2">
    <location>
        <begin position="705"/>
        <end position="716"/>
    </location>
</feature>
<dbReference type="RefSeq" id="WP_249249963.1">
    <property type="nucleotide sequence ID" value="NZ_JAKIKT010000007.1"/>
</dbReference>
<keyword evidence="3" id="KW-0472">Membrane</keyword>
<feature type="compositionally biased region" description="Acidic residues" evidence="2">
    <location>
        <begin position="619"/>
        <end position="647"/>
    </location>
</feature>
<keyword evidence="1" id="KW-0175">Coiled coil</keyword>
<dbReference type="InterPro" id="IPR020011">
    <property type="entry name" value="FimV_C"/>
</dbReference>
<feature type="region of interest" description="Disordered" evidence="2">
    <location>
        <begin position="1035"/>
        <end position="1067"/>
    </location>
</feature>
<protein>
    <recommendedName>
        <fullName evidence="7">Pilus assembly protein FimV</fullName>
    </recommendedName>
</protein>
<feature type="signal peptide" evidence="4">
    <location>
        <begin position="1"/>
        <end position="28"/>
    </location>
</feature>
<dbReference type="NCBIfam" id="TIGR03505">
    <property type="entry name" value="FimV_core"/>
    <property type="match status" value="1"/>
</dbReference>
<feature type="compositionally biased region" description="Acidic residues" evidence="2">
    <location>
        <begin position="378"/>
        <end position="413"/>
    </location>
</feature>
<feature type="compositionally biased region" description="Acidic residues" evidence="2">
    <location>
        <begin position="677"/>
        <end position="687"/>
    </location>
</feature>
<feature type="compositionally biased region" description="Acidic residues" evidence="2">
    <location>
        <begin position="920"/>
        <end position="951"/>
    </location>
</feature>
<feature type="coiled-coil region" evidence="1">
    <location>
        <begin position="150"/>
        <end position="236"/>
    </location>
</feature>
<evidence type="ECO:0000256" key="3">
    <source>
        <dbReference type="SAM" id="Phobius"/>
    </source>
</evidence>
<feature type="region of interest" description="Disordered" evidence="2">
    <location>
        <begin position="1092"/>
        <end position="1302"/>
    </location>
</feature>
<feature type="compositionally biased region" description="Acidic residues" evidence="2">
    <location>
        <begin position="1165"/>
        <end position="1187"/>
    </location>
</feature>
<feature type="compositionally biased region" description="Acidic residues" evidence="2">
    <location>
        <begin position="420"/>
        <end position="440"/>
    </location>
</feature>
<feature type="compositionally biased region" description="Acidic residues" evidence="2">
    <location>
        <begin position="487"/>
        <end position="513"/>
    </location>
</feature>
<dbReference type="InterPro" id="IPR020012">
    <property type="entry name" value="LysM_FimV"/>
</dbReference>
<dbReference type="Proteomes" id="UP001202831">
    <property type="component" value="Unassembled WGS sequence"/>
</dbReference>
<feature type="compositionally biased region" description="Acidic residues" evidence="2">
    <location>
        <begin position="1135"/>
        <end position="1149"/>
    </location>
</feature>
<dbReference type="EMBL" id="JAKIKT010000007">
    <property type="protein sequence ID" value="MCL2915378.1"/>
    <property type="molecule type" value="Genomic_DNA"/>
</dbReference>
<proteinExistence type="predicted"/>
<feature type="compositionally biased region" description="Acidic residues" evidence="2">
    <location>
        <begin position="335"/>
        <end position="368"/>
    </location>
</feature>
<feature type="compositionally biased region" description="Acidic residues" evidence="2">
    <location>
        <begin position="1264"/>
        <end position="1275"/>
    </location>
</feature>
<organism evidence="5 6">
    <name type="scientific">Shewanella corallii</name>
    <dbReference type="NCBI Taxonomy" id="560080"/>
    <lineage>
        <taxon>Bacteria</taxon>
        <taxon>Pseudomonadati</taxon>
        <taxon>Pseudomonadota</taxon>
        <taxon>Gammaproteobacteria</taxon>
        <taxon>Alteromonadales</taxon>
        <taxon>Shewanellaceae</taxon>
        <taxon>Shewanella</taxon>
    </lineage>
</organism>
<feature type="compositionally biased region" description="Acidic residues" evidence="2">
    <location>
        <begin position="1056"/>
        <end position="1067"/>
    </location>
</feature>
<keyword evidence="4" id="KW-0732">Signal</keyword>
<feature type="compositionally biased region" description="Acidic residues" evidence="2">
    <location>
        <begin position="521"/>
        <end position="532"/>
    </location>
</feature>
<keyword evidence="3" id="KW-1133">Transmembrane helix</keyword>
<feature type="chain" id="PRO_5045523649" description="Pilus assembly protein FimV" evidence="4">
    <location>
        <begin position="29"/>
        <end position="1488"/>
    </location>
</feature>
<comment type="caution">
    <text evidence="5">The sequence shown here is derived from an EMBL/GenBank/DDBJ whole genome shotgun (WGS) entry which is preliminary data.</text>
</comment>